<dbReference type="PANTHER" id="PTHR24421:SF10">
    <property type="entry name" value="NITRATE_NITRITE SENSOR PROTEIN NARQ"/>
    <property type="match status" value="1"/>
</dbReference>
<keyword evidence="8" id="KW-0902">Two-component regulatory system</keyword>
<proteinExistence type="predicted"/>
<feature type="domain" description="Histidine kinase/HSP90-like ATPase" evidence="10">
    <location>
        <begin position="162"/>
        <end position="249"/>
    </location>
</feature>
<dbReference type="GO" id="GO:0016020">
    <property type="term" value="C:membrane"/>
    <property type="evidence" value="ECO:0007669"/>
    <property type="project" value="InterPro"/>
</dbReference>
<dbReference type="Pfam" id="PF02518">
    <property type="entry name" value="HATPase_c"/>
    <property type="match status" value="1"/>
</dbReference>
<dbReference type="PANTHER" id="PTHR24421">
    <property type="entry name" value="NITRATE/NITRITE SENSOR PROTEIN NARX-RELATED"/>
    <property type="match status" value="1"/>
</dbReference>
<protein>
    <recommendedName>
        <fullName evidence="2">histidine kinase</fullName>
        <ecNumber evidence="2">2.7.13.3</ecNumber>
    </recommendedName>
</protein>
<dbReference type="SUPFAM" id="SSF55874">
    <property type="entry name" value="ATPase domain of HSP90 chaperone/DNA topoisomerase II/histidine kinase"/>
    <property type="match status" value="1"/>
</dbReference>
<gene>
    <name evidence="12" type="ORF">AU378_03820</name>
</gene>
<evidence type="ECO:0000256" key="6">
    <source>
        <dbReference type="ARBA" id="ARBA00022777"/>
    </source>
</evidence>
<dbReference type="EC" id="2.7.13.3" evidence="2"/>
<comment type="catalytic activity">
    <reaction evidence="1">
        <text>ATP + protein L-histidine = ADP + protein N-phospho-L-histidine.</text>
        <dbReference type="EC" id="2.7.13.3"/>
    </reaction>
</comment>
<dbReference type="RefSeq" id="WP_062648173.1">
    <property type="nucleotide sequence ID" value="NZ_LPUR01000001.1"/>
</dbReference>
<organism evidence="12 13">
    <name type="scientific">Chryseobacterium kwangjuense</name>
    <dbReference type="NCBI Taxonomy" id="267125"/>
    <lineage>
        <taxon>Bacteria</taxon>
        <taxon>Pseudomonadati</taxon>
        <taxon>Bacteroidota</taxon>
        <taxon>Flavobacteriia</taxon>
        <taxon>Flavobacteriales</taxon>
        <taxon>Weeksellaceae</taxon>
        <taxon>Chryseobacterium group</taxon>
        <taxon>Chryseobacterium</taxon>
    </lineage>
</organism>
<evidence type="ECO:0000256" key="3">
    <source>
        <dbReference type="ARBA" id="ARBA00022553"/>
    </source>
</evidence>
<dbReference type="Pfam" id="PF07730">
    <property type="entry name" value="HisKA_3"/>
    <property type="match status" value="1"/>
</dbReference>
<keyword evidence="4" id="KW-0808">Transferase</keyword>
<dbReference type="GO" id="GO:0005524">
    <property type="term" value="F:ATP binding"/>
    <property type="evidence" value="ECO:0007669"/>
    <property type="project" value="UniProtKB-KW"/>
</dbReference>
<evidence type="ECO:0000256" key="4">
    <source>
        <dbReference type="ARBA" id="ARBA00022679"/>
    </source>
</evidence>
<keyword evidence="9" id="KW-0812">Transmembrane</keyword>
<dbReference type="GO" id="GO:0000155">
    <property type="term" value="F:phosphorelay sensor kinase activity"/>
    <property type="evidence" value="ECO:0007669"/>
    <property type="project" value="InterPro"/>
</dbReference>
<dbReference type="InterPro" id="IPR036890">
    <property type="entry name" value="HATPase_C_sf"/>
</dbReference>
<keyword evidence="5" id="KW-0547">Nucleotide-binding</keyword>
<evidence type="ECO:0000256" key="1">
    <source>
        <dbReference type="ARBA" id="ARBA00000085"/>
    </source>
</evidence>
<dbReference type="InterPro" id="IPR050482">
    <property type="entry name" value="Sensor_HK_TwoCompSys"/>
</dbReference>
<dbReference type="InterPro" id="IPR011712">
    <property type="entry name" value="Sig_transdc_His_kin_sub3_dim/P"/>
</dbReference>
<evidence type="ECO:0000259" key="11">
    <source>
        <dbReference type="Pfam" id="PF07730"/>
    </source>
</evidence>
<keyword evidence="7" id="KW-0067">ATP-binding</keyword>
<dbReference type="Gene3D" id="3.30.565.10">
    <property type="entry name" value="Histidine kinase-like ATPase, C-terminal domain"/>
    <property type="match status" value="1"/>
</dbReference>
<keyword evidence="6" id="KW-0418">Kinase</keyword>
<name>A0A135WJ22_9FLAO</name>
<evidence type="ECO:0000256" key="9">
    <source>
        <dbReference type="SAM" id="Phobius"/>
    </source>
</evidence>
<dbReference type="Gene3D" id="1.20.5.1930">
    <property type="match status" value="1"/>
</dbReference>
<keyword evidence="9" id="KW-0472">Membrane</keyword>
<evidence type="ECO:0000259" key="10">
    <source>
        <dbReference type="Pfam" id="PF02518"/>
    </source>
</evidence>
<reference evidence="12 13" key="2">
    <citation type="journal article" date="2016" name="Genome Announc.">
        <title>Draft Genome Sequence of a Biocontrol Rhizobacterium, Chryseobacterium kwangjuense Strain KJ1R5, Isolated from Pepper (Capsicum annuum).</title>
        <authorList>
            <person name="Jeong J.J."/>
            <person name="Park H."/>
            <person name="Park B.H."/>
            <person name="Mannaa M."/>
            <person name="Sang M.K."/>
            <person name="Choi I.G."/>
            <person name="Kim K.D."/>
        </authorList>
    </citation>
    <scope>NUCLEOTIDE SEQUENCE [LARGE SCALE GENOMIC DNA]</scope>
    <source>
        <strain evidence="12 13">KJ1R5</strain>
    </source>
</reference>
<dbReference type="GO" id="GO:0046983">
    <property type="term" value="F:protein dimerization activity"/>
    <property type="evidence" value="ECO:0007669"/>
    <property type="project" value="InterPro"/>
</dbReference>
<feature type="domain" description="Signal transduction histidine kinase subgroup 3 dimerisation and phosphoacceptor" evidence="11">
    <location>
        <begin position="58"/>
        <end position="121"/>
    </location>
</feature>
<evidence type="ECO:0000256" key="2">
    <source>
        <dbReference type="ARBA" id="ARBA00012438"/>
    </source>
</evidence>
<keyword evidence="3" id="KW-0597">Phosphoprotein</keyword>
<dbReference type="Proteomes" id="UP000070513">
    <property type="component" value="Unassembled WGS sequence"/>
</dbReference>
<evidence type="ECO:0000256" key="5">
    <source>
        <dbReference type="ARBA" id="ARBA00022741"/>
    </source>
</evidence>
<evidence type="ECO:0000256" key="8">
    <source>
        <dbReference type="ARBA" id="ARBA00023012"/>
    </source>
</evidence>
<accession>A0A135WJ22</accession>
<evidence type="ECO:0000313" key="12">
    <source>
        <dbReference type="EMBL" id="KXH84893.1"/>
    </source>
</evidence>
<evidence type="ECO:0000313" key="13">
    <source>
        <dbReference type="Proteomes" id="UP000070513"/>
    </source>
</evidence>
<sequence>MENEIGFKFFFWLGTGVMLLSVLTVVLFVLLHHNKVSKIRRKQSENLLRISLESEKKERKRIASDLHDGISGDLHAIQNYITILQNREDDDYRMALLKEIETILSNTIENIQGITYNLMPPMLESQGLVPTLQSYFETVRKWNRISFSEQYDQVPIEIPITDSYELYRIVQELVANVIKHSDGTHIHFTIKKEQGRIVVEMADNGKSFDFFKSLQEPNGMGLKNISSRVSQIRGKLIQVPSISGNRITIYYYVTDSDCR</sequence>
<dbReference type="AlphaFoldDB" id="A0A135WJ22"/>
<dbReference type="OrthoDB" id="9778366at2"/>
<dbReference type="CDD" id="cd16917">
    <property type="entry name" value="HATPase_UhpB-NarQ-NarX-like"/>
    <property type="match status" value="1"/>
</dbReference>
<comment type="caution">
    <text evidence="12">The sequence shown here is derived from an EMBL/GenBank/DDBJ whole genome shotgun (WGS) entry which is preliminary data.</text>
</comment>
<keyword evidence="9" id="KW-1133">Transmembrane helix</keyword>
<dbReference type="EMBL" id="LPUR01000001">
    <property type="protein sequence ID" value="KXH84893.1"/>
    <property type="molecule type" value="Genomic_DNA"/>
</dbReference>
<feature type="transmembrane region" description="Helical" evidence="9">
    <location>
        <begin position="12"/>
        <end position="31"/>
    </location>
</feature>
<reference evidence="13" key="1">
    <citation type="submission" date="2015-12" db="EMBL/GenBank/DDBJ databases">
        <title>Genome sequence of a biocontrol rhizobacterium Chryseobacterium kwangjuense strain KJ1R5 isolated from pepper (Capsicum annuum L.).</title>
        <authorList>
            <person name="Jeong J.-J."/>
            <person name="Park H."/>
            <person name="Mannaa M."/>
            <person name="Sang M.K."/>
            <person name="Choi I.-G."/>
            <person name="Kim K.D."/>
        </authorList>
    </citation>
    <scope>NUCLEOTIDE SEQUENCE [LARGE SCALE GENOMIC DNA]</scope>
    <source>
        <strain evidence="13">KJ1R5</strain>
    </source>
</reference>
<dbReference type="InterPro" id="IPR003594">
    <property type="entry name" value="HATPase_dom"/>
</dbReference>
<evidence type="ECO:0000256" key="7">
    <source>
        <dbReference type="ARBA" id="ARBA00022840"/>
    </source>
</evidence>